<dbReference type="AlphaFoldDB" id="A0A7W2M2E7"/>
<evidence type="ECO:0000259" key="2">
    <source>
        <dbReference type="Pfam" id="PF18962"/>
    </source>
</evidence>
<keyword evidence="1" id="KW-0732">Signal</keyword>
<sequence>MKQLLLFPTFILCITMSFSGFSQYKVDEQRYYEWDESSSDWEHEMTNKFTYDNEGDKETNSLFLEMPGSINQIQVNKQYNANNDITLQLLQFWDVSTMSWQNTSRTEYEYDGANKLVAETTQMFNSVNMTFVNNGKKIYTYSGVNVASETSQFWNTATNTWTNGSRDLYEYSGNDQTLHTEQEWNIATSQWVNEEQTETTYESVGKPSQIIIKEWNSGTSTWDLDERVRYTYTGELMTEANGDDYVGGAWVPDHRTQVTYQNGLPTVALYQEMNLGVWENQDRTLNTFDANGNATVSIYELWDTDTMAWLPEGKIESDYSATNPFVLSSESFDIEDFKIYPNPASEVIHISSFQPIEKMELYDVLGKKVSASANIKQLNVDGIKAGMYMLKVYDKNSSITKKIMIK</sequence>
<evidence type="ECO:0000313" key="3">
    <source>
        <dbReference type="EMBL" id="MBA6151464.1"/>
    </source>
</evidence>
<accession>A0A7W2M2E7</accession>
<protein>
    <submittedName>
        <fullName evidence="3">T9SS type A sorting domain-containing protein</fullName>
    </submittedName>
</protein>
<comment type="caution">
    <text evidence="3">The sequence shown here is derived from an EMBL/GenBank/DDBJ whole genome shotgun (WGS) entry which is preliminary data.</text>
</comment>
<dbReference type="NCBIfam" id="TIGR04183">
    <property type="entry name" value="Por_Secre_tail"/>
    <property type="match status" value="1"/>
</dbReference>
<dbReference type="InterPro" id="IPR026444">
    <property type="entry name" value="Secre_tail"/>
</dbReference>
<gene>
    <name evidence="3" type="ORF">H3Z82_01840</name>
</gene>
<proteinExistence type="predicted"/>
<evidence type="ECO:0000256" key="1">
    <source>
        <dbReference type="ARBA" id="ARBA00022729"/>
    </source>
</evidence>
<dbReference type="EMBL" id="JACGLT010000001">
    <property type="protein sequence ID" value="MBA6151464.1"/>
    <property type="molecule type" value="Genomic_DNA"/>
</dbReference>
<dbReference type="RefSeq" id="WP_182202171.1">
    <property type="nucleotide sequence ID" value="NZ_JACGLT010000001.1"/>
</dbReference>
<keyword evidence="4" id="KW-1185">Reference proteome</keyword>
<dbReference type="Gene3D" id="2.40.128.720">
    <property type="match status" value="3"/>
</dbReference>
<dbReference type="Pfam" id="PF18962">
    <property type="entry name" value="Por_Secre_tail"/>
    <property type="match status" value="1"/>
</dbReference>
<organism evidence="3 4">
    <name type="scientific">Gelidibacter maritimus</name>
    <dbReference type="NCBI Taxonomy" id="2761487"/>
    <lineage>
        <taxon>Bacteria</taxon>
        <taxon>Pseudomonadati</taxon>
        <taxon>Bacteroidota</taxon>
        <taxon>Flavobacteriia</taxon>
        <taxon>Flavobacteriales</taxon>
        <taxon>Flavobacteriaceae</taxon>
        <taxon>Gelidibacter</taxon>
    </lineage>
</organism>
<evidence type="ECO:0000313" key="4">
    <source>
        <dbReference type="Proteomes" id="UP000541857"/>
    </source>
</evidence>
<dbReference type="Proteomes" id="UP000541857">
    <property type="component" value="Unassembled WGS sequence"/>
</dbReference>
<feature type="domain" description="Secretion system C-terminal sorting" evidence="2">
    <location>
        <begin position="339"/>
        <end position="405"/>
    </location>
</feature>
<reference evidence="3 4" key="1">
    <citation type="submission" date="2020-07" db="EMBL/GenBank/DDBJ databases">
        <title>Bacterium isolated from marine sediment.</title>
        <authorList>
            <person name="Shang D."/>
        </authorList>
    </citation>
    <scope>NUCLEOTIDE SEQUENCE [LARGE SCALE GENOMIC DNA]</scope>
    <source>
        <strain evidence="3 4">F6074</strain>
    </source>
</reference>
<name>A0A7W2M2E7_9FLAO</name>